<reference evidence="1" key="2">
    <citation type="submission" date="2021-01" db="EMBL/GenBank/DDBJ databases">
        <authorList>
            <person name="Mieszkin S."/>
            <person name="Pouder E."/>
            <person name="Alain K."/>
        </authorList>
    </citation>
    <scope>NUCLEOTIDE SEQUENCE</scope>
    <source>
        <strain evidence="1">HW T2.11</strain>
    </source>
</reference>
<accession>A0A964E0L2</accession>
<evidence type="ECO:0000313" key="2">
    <source>
        <dbReference type="Proteomes" id="UP000708298"/>
    </source>
</evidence>
<keyword evidence="2" id="KW-1185">Reference proteome</keyword>
<organism evidence="1 2">
    <name type="scientific">Acidisoma silvae</name>
    <dbReference type="NCBI Taxonomy" id="2802396"/>
    <lineage>
        <taxon>Bacteria</taxon>
        <taxon>Pseudomonadati</taxon>
        <taxon>Pseudomonadota</taxon>
        <taxon>Alphaproteobacteria</taxon>
        <taxon>Acetobacterales</taxon>
        <taxon>Acidocellaceae</taxon>
        <taxon>Acidisoma</taxon>
    </lineage>
</organism>
<dbReference type="Proteomes" id="UP000708298">
    <property type="component" value="Unassembled WGS sequence"/>
</dbReference>
<sequence length="69" mass="7244">MSQDKARAYADVAAAKLGLPLSEAELQQAAERVVSKQVDFAPLHAAAKTAPIEGELTFQPASAQAGRHD</sequence>
<reference evidence="1" key="1">
    <citation type="journal article" date="2021" name="Microorganisms">
        <title>Acidisoma silvae sp. nov. and Acidisomacellulosilytica sp. nov., Two Acidophilic Bacteria Isolated from Decaying Wood, Hydrolyzing Cellulose and Producing Poly-3-hydroxybutyrate.</title>
        <authorList>
            <person name="Mieszkin S."/>
            <person name="Pouder E."/>
            <person name="Uroz S."/>
            <person name="Simon-Colin C."/>
            <person name="Alain K."/>
        </authorList>
    </citation>
    <scope>NUCLEOTIDE SEQUENCE</scope>
    <source>
        <strain evidence="1">HW T2.11</strain>
    </source>
</reference>
<dbReference type="EMBL" id="JAESVB010000012">
    <property type="protein sequence ID" value="MCB8877277.1"/>
    <property type="molecule type" value="Genomic_DNA"/>
</dbReference>
<protein>
    <submittedName>
        <fullName evidence="1">Uncharacterized protein</fullName>
    </submittedName>
</protein>
<gene>
    <name evidence="1" type="ORF">ASILVAE211_18920</name>
</gene>
<dbReference type="RefSeq" id="WP_227322932.1">
    <property type="nucleotide sequence ID" value="NZ_JAESVB010000012.1"/>
</dbReference>
<proteinExistence type="predicted"/>
<name>A0A964E0L2_9PROT</name>
<comment type="caution">
    <text evidence="1">The sequence shown here is derived from an EMBL/GenBank/DDBJ whole genome shotgun (WGS) entry which is preliminary data.</text>
</comment>
<dbReference type="AlphaFoldDB" id="A0A964E0L2"/>
<evidence type="ECO:0000313" key="1">
    <source>
        <dbReference type="EMBL" id="MCB8877277.1"/>
    </source>
</evidence>